<reference evidence="7 8" key="1">
    <citation type="journal article" date="2015" name="Genome Announc.">
        <title>Expanding the biotechnology potential of lactobacilli through comparative genomics of 213 strains and associated genera.</title>
        <authorList>
            <person name="Sun Z."/>
            <person name="Harris H.M."/>
            <person name="McCann A."/>
            <person name="Guo C."/>
            <person name="Argimon S."/>
            <person name="Zhang W."/>
            <person name="Yang X."/>
            <person name="Jeffery I.B."/>
            <person name="Cooney J.C."/>
            <person name="Kagawa T.F."/>
            <person name="Liu W."/>
            <person name="Song Y."/>
            <person name="Salvetti E."/>
            <person name="Wrobel A."/>
            <person name="Rasinkangas P."/>
            <person name="Parkhill J."/>
            <person name="Rea M.C."/>
            <person name="O'Sullivan O."/>
            <person name="Ritari J."/>
            <person name="Douillard F.P."/>
            <person name="Paul Ross R."/>
            <person name="Yang R."/>
            <person name="Briner A.E."/>
            <person name="Felis G.E."/>
            <person name="de Vos W.M."/>
            <person name="Barrangou R."/>
            <person name="Klaenhammer T.R."/>
            <person name="Caufield P.W."/>
            <person name="Cui Y."/>
            <person name="Zhang H."/>
            <person name="O'Toole P.W."/>
        </authorList>
    </citation>
    <scope>NUCLEOTIDE SEQUENCE [LARGE SCALE GENOMIC DNA]</scope>
    <source>
        <strain evidence="7 8">DSM 22696</strain>
    </source>
</reference>
<keyword evidence="2" id="KW-0813">Transport</keyword>
<dbReference type="InterPro" id="IPR027417">
    <property type="entry name" value="P-loop_NTPase"/>
</dbReference>
<evidence type="ECO:0000256" key="1">
    <source>
        <dbReference type="ARBA" id="ARBA00005417"/>
    </source>
</evidence>
<dbReference type="InterPro" id="IPR003439">
    <property type="entry name" value="ABC_transporter-like_ATP-bd"/>
</dbReference>
<dbReference type="InterPro" id="IPR050763">
    <property type="entry name" value="ABC_transporter_ATP-binding"/>
</dbReference>
<dbReference type="PANTHER" id="PTHR42711">
    <property type="entry name" value="ABC TRANSPORTER ATP-BINDING PROTEIN"/>
    <property type="match status" value="1"/>
</dbReference>
<dbReference type="SMART" id="SM00382">
    <property type="entry name" value="AAA"/>
    <property type="match status" value="1"/>
</dbReference>
<evidence type="ECO:0000313" key="7">
    <source>
        <dbReference type="EMBL" id="KRN96418.1"/>
    </source>
</evidence>
<evidence type="ECO:0000313" key="8">
    <source>
        <dbReference type="Proteomes" id="UP000051139"/>
    </source>
</evidence>
<evidence type="ECO:0000256" key="4">
    <source>
        <dbReference type="ARBA" id="ARBA00022840"/>
    </source>
</evidence>
<keyword evidence="4 6" id="KW-0067">ATP-binding</keyword>
<dbReference type="GO" id="GO:0005524">
    <property type="term" value="F:ATP binding"/>
    <property type="evidence" value="ECO:0007669"/>
    <property type="project" value="UniProtKB-KW"/>
</dbReference>
<reference evidence="6 9" key="2">
    <citation type="submission" date="2019-07" db="EMBL/GenBank/DDBJ databases">
        <title>Whole genome shotgun sequence of Lactobacillus siliginis NBRC 101315.</title>
        <authorList>
            <person name="Hosoyama A."/>
            <person name="Uohara A."/>
            <person name="Ohji S."/>
            <person name="Ichikawa N."/>
        </authorList>
    </citation>
    <scope>NUCLEOTIDE SEQUENCE [LARGE SCALE GENOMIC DNA]</scope>
    <source>
        <strain evidence="6 9">NBRC 101315</strain>
    </source>
</reference>
<proteinExistence type="inferred from homology"/>
<dbReference type="InterPro" id="IPR017871">
    <property type="entry name" value="ABC_transporter-like_CS"/>
</dbReference>
<dbReference type="SUPFAM" id="SSF52540">
    <property type="entry name" value="P-loop containing nucleoside triphosphate hydrolases"/>
    <property type="match status" value="1"/>
</dbReference>
<evidence type="ECO:0000313" key="9">
    <source>
        <dbReference type="Proteomes" id="UP000321429"/>
    </source>
</evidence>
<dbReference type="EMBL" id="JQCB01000004">
    <property type="protein sequence ID" value="KRN96418.1"/>
    <property type="molecule type" value="Genomic_DNA"/>
</dbReference>
<feature type="domain" description="ABC transporter" evidence="5">
    <location>
        <begin position="4"/>
        <end position="228"/>
    </location>
</feature>
<dbReference type="PROSITE" id="PS50893">
    <property type="entry name" value="ABC_TRANSPORTER_2"/>
    <property type="match status" value="1"/>
</dbReference>
<dbReference type="OrthoDB" id="9804819at2"/>
<evidence type="ECO:0000259" key="5">
    <source>
        <dbReference type="PROSITE" id="PS50893"/>
    </source>
</evidence>
<protein>
    <submittedName>
        <fullName evidence="6">ABC transporter ATP-binding protein</fullName>
    </submittedName>
    <submittedName>
        <fullName evidence="7">ABC-type multidrug transport system, ATPase component</fullName>
    </submittedName>
</protein>
<keyword evidence="8" id="KW-1185">Reference proteome</keyword>
<dbReference type="Proteomes" id="UP000051139">
    <property type="component" value="Unassembled WGS sequence"/>
</dbReference>
<comment type="similarity">
    <text evidence="1">Belongs to the ABC transporter superfamily.</text>
</comment>
<dbReference type="PROSITE" id="PS00211">
    <property type="entry name" value="ABC_TRANSPORTER_1"/>
    <property type="match status" value="1"/>
</dbReference>
<gene>
    <name evidence="7" type="ORF">IV55_GL001387</name>
    <name evidence="6" type="ORF">LSI01_15110</name>
</gene>
<evidence type="ECO:0000256" key="2">
    <source>
        <dbReference type="ARBA" id="ARBA00022448"/>
    </source>
</evidence>
<dbReference type="STRING" id="348151.IV55_GL001387"/>
<dbReference type="Gene3D" id="3.40.50.300">
    <property type="entry name" value="P-loop containing nucleotide triphosphate hydrolases"/>
    <property type="match status" value="1"/>
</dbReference>
<dbReference type="PATRIC" id="fig|348151.3.peg.1425"/>
<comment type="caution">
    <text evidence="7">The sequence shown here is derived from an EMBL/GenBank/DDBJ whole genome shotgun (WGS) entry which is preliminary data.</text>
</comment>
<keyword evidence="3" id="KW-0547">Nucleotide-binding</keyword>
<dbReference type="RefSeq" id="WP_057809657.1">
    <property type="nucleotide sequence ID" value="NZ_BJUD01000037.1"/>
</dbReference>
<dbReference type="GO" id="GO:0016887">
    <property type="term" value="F:ATP hydrolysis activity"/>
    <property type="evidence" value="ECO:0007669"/>
    <property type="project" value="InterPro"/>
</dbReference>
<dbReference type="Pfam" id="PF00005">
    <property type="entry name" value="ABC_tran"/>
    <property type="match status" value="1"/>
</dbReference>
<evidence type="ECO:0000313" key="6">
    <source>
        <dbReference type="EMBL" id="GEK29200.1"/>
    </source>
</evidence>
<dbReference type="InterPro" id="IPR003593">
    <property type="entry name" value="AAA+_ATPase"/>
</dbReference>
<dbReference type="EMBL" id="BJUD01000037">
    <property type="protein sequence ID" value="GEK29200.1"/>
    <property type="molecule type" value="Genomic_DNA"/>
</dbReference>
<name>A0A0R2L477_9LACO</name>
<accession>A0A0R2L477</accession>
<dbReference type="AlphaFoldDB" id="A0A0R2L477"/>
<evidence type="ECO:0000256" key="3">
    <source>
        <dbReference type="ARBA" id="ARBA00022741"/>
    </source>
</evidence>
<dbReference type="PANTHER" id="PTHR42711:SF5">
    <property type="entry name" value="ABC TRANSPORTER ATP-BINDING PROTEIN NATA"/>
    <property type="match status" value="1"/>
</dbReference>
<organism evidence="7 8">
    <name type="scientific">Furfurilactobacillus siliginis</name>
    <dbReference type="NCBI Taxonomy" id="348151"/>
    <lineage>
        <taxon>Bacteria</taxon>
        <taxon>Bacillati</taxon>
        <taxon>Bacillota</taxon>
        <taxon>Bacilli</taxon>
        <taxon>Lactobacillales</taxon>
        <taxon>Lactobacillaceae</taxon>
        <taxon>Furfurilactobacillus</taxon>
    </lineage>
</organism>
<dbReference type="Proteomes" id="UP000321429">
    <property type="component" value="Unassembled WGS sequence"/>
</dbReference>
<sequence>MEILTAEHLTKHYGQHIAVNDVNLHVMAGSLVAFLGPNGAGKSTTIRMLTTLSQPSSGFFTINGKNRLKDMRQDIGIVFQESVLDSRLTVRDNLRLRARLYPDVSRQRVDDLLTRVGAAEFAKQAYGSLSGGQRRRVDIARALLNKPRILFLDEPTTGLDIQTRAVIWKILQEMREQDGLTVFLTTHYLEEAEAADDVYVLDQGRIIAHGAAEVLKQQYTHSELVVWPSQHQILTIPTNWHHHFDPQHGTETIEMPSEQSPIDFLSSQQAKIQDFEYHKGSMDDVFLALTGREIRG</sequence>